<protein>
    <submittedName>
        <fullName evidence="2">Uncharacterized protein</fullName>
    </submittedName>
</protein>
<dbReference type="Proteomes" id="UP000253664">
    <property type="component" value="Unassembled WGS sequence"/>
</dbReference>
<proteinExistence type="predicted"/>
<gene>
    <name evidence="2" type="ORF">L249_8597</name>
</gene>
<evidence type="ECO:0000313" key="3">
    <source>
        <dbReference type="Proteomes" id="UP000253664"/>
    </source>
</evidence>
<keyword evidence="3" id="KW-1185">Reference proteome</keyword>
<organism evidence="2 3">
    <name type="scientific">Ophiocordyceps polyrhachis-furcata BCC 54312</name>
    <dbReference type="NCBI Taxonomy" id="1330021"/>
    <lineage>
        <taxon>Eukaryota</taxon>
        <taxon>Fungi</taxon>
        <taxon>Dikarya</taxon>
        <taxon>Ascomycota</taxon>
        <taxon>Pezizomycotina</taxon>
        <taxon>Sordariomycetes</taxon>
        <taxon>Hypocreomycetidae</taxon>
        <taxon>Hypocreales</taxon>
        <taxon>Ophiocordycipitaceae</taxon>
        <taxon>Ophiocordyceps</taxon>
    </lineage>
</organism>
<comment type="caution">
    <text evidence="2">The sequence shown here is derived from an EMBL/GenBank/DDBJ whole genome shotgun (WGS) entry which is preliminary data.</text>
</comment>
<reference evidence="2 3" key="1">
    <citation type="journal article" date="2015" name="BMC Genomics">
        <title>Insights from the genome of Ophiocordyceps polyrhachis-furcata to pathogenicity and host specificity in insect fungi.</title>
        <authorList>
            <person name="Wichadakul D."/>
            <person name="Kobmoo N."/>
            <person name="Ingsriswang S."/>
            <person name="Tangphatsornruang S."/>
            <person name="Chantasingh D."/>
            <person name="Luangsa-ard J.J."/>
            <person name="Eurwilaichitr L."/>
        </authorList>
    </citation>
    <scope>NUCLEOTIDE SEQUENCE [LARGE SCALE GENOMIC DNA]</scope>
    <source>
        <strain evidence="2 3">BCC 54312</strain>
    </source>
</reference>
<feature type="region of interest" description="Disordered" evidence="1">
    <location>
        <begin position="37"/>
        <end position="71"/>
    </location>
</feature>
<sequence length="87" mass="9129">MIDPIYGLPTHRQLSIHLYSDKIACLASSEGGFNQGKGSLRNGLQASAETASPDGPPLGEHNASQPSKEGGGVWQFVFGVFVSVMLA</sequence>
<accession>A0A367L6V9</accession>
<evidence type="ECO:0000256" key="1">
    <source>
        <dbReference type="SAM" id="MobiDB-lite"/>
    </source>
</evidence>
<evidence type="ECO:0000313" key="2">
    <source>
        <dbReference type="EMBL" id="RCI10163.1"/>
    </source>
</evidence>
<dbReference type="EMBL" id="LKCN02000013">
    <property type="protein sequence ID" value="RCI10163.1"/>
    <property type="molecule type" value="Genomic_DNA"/>
</dbReference>
<name>A0A367L6V9_9HYPO</name>
<dbReference type="AlphaFoldDB" id="A0A367L6V9"/>